<dbReference type="InterPro" id="IPR015915">
    <property type="entry name" value="Kelch-typ_b-propeller"/>
</dbReference>
<accession>A0A0D3JSD2</accession>
<dbReference type="PANTHER" id="PTHR23084">
    <property type="entry name" value="PHOSPHATIDYLINOSITOL-4-PHOSPHATE 5-KINASE RELATED"/>
    <property type="match status" value="1"/>
</dbReference>
<dbReference type="PANTHER" id="PTHR23084:SF263">
    <property type="entry name" value="MORN REPEAT-CONTAINING PROTEIN 1"/>
    <property type="match status" value="1"/>
</dbReference>
<evidence type="ECO:0000313" key="3">
    <source>
        <dbReference type="EnsemblProtists" id="EOD26417"/>
    </source>
</evidence>
<dbReference type="RefSeq" id="XP_005778846.1">
    <property type="nucleotide sequence ID" value="XM_005778789.1"/>
</dbReference>
<proteinExistence type="predicted"/>
<name>A0A0D3JSD2_EMIH1</name>
<protein>
    <recommendedName>
        <fullName evidence="5">Galactose oxidase</fullName>
    </recommendedName>
</protein>
<sequence>MASGQVIVYGGMTDSGVAADVWSLIVSSTPAKWSPLATSGLAPARAYHGALARPAASKTSSTPEQVIIFGGSDGKTSALESLHVLSLPEAIWSTPRVAGSAPAPRCWPATTGLVADGDGWRGLVFGGVGRRGQPLGDLASLRVLASASEGTTDPQDADEAFEWARLAVGPNGVSLLGGAARIATLCSLSGTDLVTLEDGEEPQMGGDHKSSVPEDASSRAASAGFLEGVLADGLTDAYRGPFVEGLPHGSGSCTYAEGVLYEGDFAHGLRHGHGTLSLPGKRYTGAFVAGMPAGNGSWTYDCGDRYTGELEGGMRHG</sequence>
<reference evidence="3" key="2">
    <citation type="submission" date="2024-10" db="UniProtKB">
        <authorList>
            <consortium name="EnsemblProtists"/>
        </authorList>
    </citation>
    <scope>IDENTIFICATION</scope>
</reference>
<dbReference type="EnsemblProtists" id="EOD26417">
    <property type="protein sequence ID" value="EOD26417"/>
    <property type="gene ID" value="EMIHUDRAFT_205442"/>
</dbReference>
<dbReference type="InterPro" id="IPR003409">
    <property type="entry name" value="MORN"/>
</dbReference>
<feature type="region of interest" description="Disordered" evidence="2">
    <location>
        <begin position="198"/>
        <end position="217"/>
    </location>
</feature>
<dbReference type="SUPFAM" id="SSF82185">
    <property type="entry name" value="Histone H3 K4-specific methyltransferase SET7/9 N-terminal domain"/>
    <property type="match status" value="1"/>
</dbReference>
<dbReference type="Pfam" id="PF02493">
    <property type="entry name" value="MORN"/>
    <property type="match status" value="4"/>
</dbReference>
<dbReference type="HOGENOM" id="CLU_878329_0_0_1"/>
<organism evidence="3 4">
    <name type="scientific">Emiliania huxleyi (strain CCMP1516)</name>
    <dbReference type="NCBI Taxonomy" id="280463"/>
    <lineage>
        <taxon>Eukaryota</taxon>
        <taxon>Haptista</taxon>
        <taxon>Haptophyta</taxon>
        <taxon>Prymnesiophyceae</taxon>
        <taxon>Isochrysidales</taxon>
        <taxon>Noelaerhabdaceae</taxon>
        <taxon>Emiliania</taxon>
    </lineage>
</organism>
<dbReference type="PaxDb" id="2903-EOD26417"/>
<reference evidence="4" key="1">
    <citation type="journal article" date="2013" name="Nature">
        <title>Pan genome of the phytoplankton Emiliania underpins its global distribution.</title>
        <authorList>
            <person name="Read B.A."/>
            <person name="Kegel J."/>
            <person name="Klute M.J."/>
            <person name="Kuo A."/>
            <person name="Lefebvre S.C."/>
            <person name="Maumus F."/>
            <person name="Mayer C."/>
            <person name="Miller J."/>
            <person name="Monier A."/>
            <person name="Salamov A."/>
            <person name="Young J."/>
            <person name="Aguilar M."/>
            <person name="Claverie J.M."/>
            <person name="Frickenhaus S."/>
            <person name="Gonzalez K."/>
            <person name="Herman E.K."/>
            <person name="Lin Y.C."/>
            <person name="Napier J."/>
            <person name="Ogata H."/>
            <person name="Sarno A.F."/>
            <person name="Shmutz J."/>
            <person name="Schroeder D."/>
            <person name="de Vargas C."/>
            <person name="Verret F."/>
            <person name="von Dassow P."/>
            <person name="Valentin K."/>
            <person name="Van de Peer Y."/>
            <person name="Wheeler G."/>
            <person name="Dacks J.B."/>
            <person name="Delwiche C.F."/>
            <person name="Dyhrman S.T."/>
            <person name="Glockner G."/>
            <person name="John U."/>
            <person name="Richards T."/>
            <person name="Worden A.Z."/>
            <person name="Zhang X."/>
            <person name="Grigoriev I.V."/>
            <person name="Allen A.E."/>
            <person name="Bidle K."/>
            <person name="Borodovsky M."/>
            <person name="Bowler C."/>
            <person name="Brownlee C."/>
            <person name="Cock J.M."/>
            <person name="Elias M."/>
            <person name="Gladyshev V.N."/>
            <person name="Groth M."/>
            <person name="Guda C."/>
            <person name="Hadaegh A."/>
            <person name="Iglesias-Rodriguez M.D."/>
            <person name="Jenkins J."/>
            <person name="Jones B.M."/>
            <person name="Lawson T."/>
            <person name="Leese F."/>
            <person name="Lindquist E."/>
            <person name="Lobanov A."/>
            <person name="Lomsadze A."/>
            <person name="Malik S.B."/>
            <person name="Marsh M.E."/>
            <person name="Mackinder L."/>
            <person name="Mock T."/>
            <person name="Mueller-Roeber B."/>
            <person name="Pagarete A."/>
            <person name="Parker M."/>
            <person name="Probert I."/>
            <person name="Quesneville H."/>
            <person name="Raines C."/>
            <person name="Rensing S.A."/>
            <person name="Riano-Pachon D.M."/>
            <person name="Richier S."/>
            <person name="Rokitta S."/>
            <person name="Shiraiwa Y."/>
            <person name="Soanes D.M."/>
            <person name="van der Giezen M."/>
            <person name="Wahlund T.M."/>
            <person name="Williams B."/>
            <person name="Wilson W."/>
            <person name="Wolfe G."/>
            <person name="Wurch L.L."/>
        </authorList>
    </citation>
    <scope>NUCLEOTIDE SEQUENCE</scope>
</reference>
<evidence type="ECO:0000313" key="4">
    <source>
        <dbReference type="Proteomes" id="UP000013827"/>
    </source>
</evidence>
<dbReference type="SUPFAM" id="SSF117281">
    <property type="entry name" value="Kelch motif"/>
    <property type="match status" value="1"/>
</dbReference>
<evidence type="ECO:0000256" key="2">
    <source>
        <dbReference type="SAM" id="MobiDB-lite"/>
    </source>
</evidence>
<dbReference type="Gene3D" id="2.120.10.80">
    <property type="entry name" value="Kelch-type beta propeller"/>
    <property type="match status" value="1"/>
</dbReference>
<dbReference type="STRING" id="2903.R1CUR9"/>
<dbReference type="Proteomes" id="UP000013827">
    <property type="component" value="Unassembled WGS sequence"/>
</dbReference>
<dbReference type="KEGG" id="ehx:EMIHUDRAFT_205442"/>
<evidence type="ECO:0008006" key="5">
    <source>
        <dbReference type="Google" id="ProtNLM"/>
    </source>
</evidence>
<keyword evidence="1" id="KW-0677">Repeat</keyword>
<dbReference type="SMART" id="SM00698">
    <property type="entry name" value="MORN"/>
    <property type="match status" value="3"/>
</dbReference>
<keyword evidence="4" id="KW-1185">Reference proteome</keyword>
<dbReference type="eggNOG" id="KOG0229">
    <property type="taxonomic scope" value="Eukaryota"/>
</dbReference>
<dbReference type="GeneID" id="17271963"/>
<dbReference type="AlphaFoldDB" id="A0A0D3JSD2"/>
<dbReference type="Gene3D" id="2.20.110.10">
    <property type="entry name" value="Histone H3 K4-specific methyltransferase SET7/9 N-terminal domain"/>
    <property type="match status" value="1"/>
</dbReference>
<evidence type="ECO:0000256" key="1">
    <source>
        <dbReference type="ARBA" id="ARBA00022737"/>
    </source>
</evidence>